<evidence type="ECO:0000256" key="1">
    <source>
        <dbReference type="ARBA" id="ARBA00007553"/>
    </source>
</evidence>
<dbReference type="GO" id="GO:0008745">
    <property type="term" value="F:N-acetylmuramoyl-L-alanine amidase activity"/>
    <property type="evidence" value="ECO:0007669"/>
    <property type="project" value="InterPro"/>
</dbReference>
<dbReference type="InterPro" id="IPR015510">
    <property type="entry name" value="PGRP"/>
</dbReference>
<dbReference type="EMBL" id="CP001825">
    <property type="protein sequence ID" value="ACZ40933.1"/>
    <property type="molecule type" value="Genomic_DNA"/>
</dbReference>
<dbReference type="InterPro" id="IPR003646">
    <property type="entry name" value="SH3-like_bac-type"/>
</dbReference>
<dbReference type="Pfam" id="PF01510">
    <property type="entry name" value="Amidase_2"/>
    <property type="match status" value="1"/>
</dbReference>
<dbReference type="SMART" id="SM00287">
    <property type="entry name" value="SH3b"/>
    <property type="match status" value="3"/>
</dbReference>
<evidence type="ECO:0000256" key="2">
    <source>
        <dbReference type="SAM" id="MobiDB-lite"/>
    </source>
</evidence>
<dbReference type="SUPFAM" id="SSF55846">
    <property type="entry name" value="N-acetylmuramoyl-L-alanine amidase-like"/>
    <property type="match status" value="1"/>
</dbReference>
<sequence>MLLRASMHLSIRLLPLLAMFMAIINPSILPATGAPNRATIVAKDWFVRSPATKSSAAAYSWRERNGYRTETYDSAVRNAYVHFNAIAPSWNMELTEGSVVRIFVRSRNHDGNWSQWTSLQPDDNDGMNSGTNYGALVVQRGDEAQLRVQLVGKVGGQMPKLNWIRLTFIDSENGPNPANMSASRSGVAMAAEPRPRIITRAEWGADESLRFDSQGHEIWPRQYTTPRKVILHDTVTINNDPNPAATIRAIYYYHAVIRGWGDIGYNYLVDEQGNIYEGRAGGENVVGGHARCYNWGTVGIAALGDHSLMPPSSKMVGALEDLIAWIFSKNHINPLGHGSLGSYAPYDIPNIATHYDLMGSCGNTHRDPGYYLRRLLPQIRRDIAVRLGYIKGSTISNDTGSSSNNSRGTPKAWGPGLTYEVVNTRGTGLNLRARPDDRSPILAILPDGTIVQEIPSPIDGWVKTTYKGKTGYLWHGYLKVIPPVEPSNPSSTSVNKEPTYVVTAPAVNLRAGPGMKYKVLRTVPKGAVIQEITSKIDGWVKTVYGGYTGYIWYENLRVIRRPDSAPASGGSGGSGSNSSFAQTNPVQAYIRGTPGALNLRKGPGMQYQVVTKMWEGMPVQIIGKSVNGWVPVIYKDGFGRSFQGWAWGEYISTDRSARATAGALGLAGAAILPALRFRKWRKRK</sequence>
<evidence type="ECO:0000313" key="4">
    <source>
        <dbReference type="EMBL" id="ACZ40933.1"/>
    </source>
</evidence>
<dbReference type="Gene3D" id="3.40.80.10">
    <property type="entry name" value="Peptidoglycan recognition protein-like"/>
    <property type="match status" value="1"/>
</dbReference>
<protein>
    <submittedName>
        <fullName evidence="4">N-acetylmuramoyl-L-alanine amidase family 2</fullName>
    </submittedName>
</protein>
<dbReference type="InterPro" id="IPR006619">
    <property type="entry name" value="PGRP_domain_met/bac"/>
</dbReference>
<gene>
    <name evidence="4" type="ordered locus">Tter_0009</name>
</gene>
<dbReference type="Gene3D" id="2.30.30.40">
    <property type="entry name" value="SH3 Domains"/>
    <property type="match status" value="3"/>
</dbReference>
<comment type="similarity">
    <text evidence="1">Belongs to the N-acetylmuramoyl-L-alanine amidase 2 family.</text>
</comment>
<feature type="region of interest" description="Disordered" evidence="2">
    <location>
        <begin position="396"/>
        <end position="415"/>
    </location>
</feature>
<evidence type="ECO:0000259" key="3">
    <source>
        <dbReference type="PROSITE" id="PS51781"/>
    </source>
</evidence>
<dbReference type="eggNOG" id="COG3103">
    <property type="taxonomic scope" value="Bacteria"/>
</dbReference>
<dbReference type="KEGG" id="ttr:Tter_0009"/>
<feature type="domain" description="SH3b" evidence="3">
    <location>
        <begin position="416"/>
        <end position="482"/>
    </location>
</feature>
<reference evidence="5" key="1">
    <citation type="journal article" date="2010" name="Stand. Genomic Sci.">
        <title>Complete genome sequence of 'Thermobaculum terrenum' type strain (YNP1).</title>
        <authorList>
            <person name="Kiss H."/>
            <person name="Cleland D."/>
            <person name="Lapidus A."/>
            <person name="Lucas S."/>
            <person name="Glavina Del Rio T."/>
            <person name="Nolan M."/>
            <person name="Tice H."/>
            <person name="Han C."/>
            <person name="Goodwin L."/>
            <person name="Pitluck S."/>
            <person name="Liolios K."/>
            <person name="Ivanova N."/>
            <person name="Mavromatis K."/>
            <person name="Ovchinnikova G."/>
            <person name="Pati A."/>
            <person name="Chen A."/>
            <person name="Palaniappan K."/>
            <person name="Land M."/>
            <person name="Hauser L."/>
            <person name="Chang Y."/>
            <person name="Jeffries C."/>
            <person name="Lu M."/>
            <person name="Brettin T."/>
            <person name="Detter J."/>
            <person name="Goker M."/>
            <person name="Tindall B."/>
            <person name="Beck B."/>
            <person name="McDermott T."/>
            <person name="Woyke T."/>
            <person name="Bristow J."/>
            <person name="Eisen J."/>
            <person name="Markowitz V."/>
            <person name="Hugenholtz P."/>
            <person name="Kyrpides N."/>
            <person name="Klenk H."/>
            <person name="Cheng J."/>
        </authorList>
    </citation>
    <scope>NUCLEOTIDE SEQUENCE [LARGE SCALE GENOMIC DNA]</scope>
    <source>
        <strain evidence="5">ATCC BAA-798 / YNP1</strain>
    </source>
</reference>
<dbReference type="OrthoDB" id="9812621at2"/>
<dbReference type="InterPro" id="IPR002502">
    <property type="entry name" value="Amidase_domain"/>
</dbReference>
<feature type="compositionally biased region" description="Polar residues" evidence="2">
    <location>
        <begin position="396"/>
        <end position="408"/>
    </location>
</feature>
<dbReference type="SMART" id="SM00644">
    <property type="entry name" value="Ami_2"/>
    <property type="match status" value="1"/>
</dbReference>
<dbReference type="PANTHER" id="PTHR11022">
    <property type="entry name" value="PEPTIDOGLYCAN RECOGNITION PROTEIN"/>
    <property type="match status" value="1"/>
</dbReference>
<dbReference type="GO" id="GO:0008270">
    <property type="term" value="F:zinc ion binding"/>
    <property type="evidence" value="ECO:0007669"/>
    <property type="project" value="InterPro"/>
</dbReference>
<name>D1CDC7_THET1</name>
<dbReference type="SMART" id="SM00701">
    <property type="entry name" value="PGRP"/>
    <property type="match status" value="1"/>
</dbReference>
<accession>D1CDC7</accession>
<dbReference type="PROSITE" id="PS51781">
    <property type="entry name" value="SH3B"/>
    <property type="match status" value="3"/>
</dbReference>
<dbReference type="AlphaFoldDB" id="D1CDC7"/>
<dbReference type="CDD" id="cd06583">
    <property type="entry name" value="PGRP"/>
    <property type="match status" value="1"/>
</dbReference>
<keyword evidence="5" id="KW-1185">Reference proteome</keyword>
<dbReference type="HOGENOM" id="CLU_402198_0_0_0"/>
<dbReference type="InterPro" id="IPR036505">
    <property type="entry name" value="Amidase/PGRP_sf"/>
</dbReference>
<dbReference type="PANTHER" id="PTHR11022:SF41">
    <property type="entry name" value="PEPTIDOGLYCAN-RECOGNITION PROTEIN LC-RELATED"/>
    <property type="match status" value="1"/>
</dbReference>
<dbReference type="Proteomes" id="UP000000323">
    <property type="component" value="Chromosome 1"/>
</dbReference>
<feature type="domain" description="SH3b" evidence="3">
    <location>
        <begin position="585"/>
        <end position="655"/>
    </location>
</feature>
<dbReference type="Pfam" id="PF08239">
    <property type="entry name" value="SH3_3"/>
    <property type="match status" value="3"/>
</dbReference>
<dbReference type="RefSeq" id="WP_012873968.1">
    <property type="nucleotide sequence ID" value="NC_013525.1"/>
</dbReference>
<organism evidence="4 5">
    <name type="scientific">Thermobaculum terrenum (strain ATCC BAA-798 / CCMEE 7001 / YNP1)</name>
    <dbReference type="NCBI Taxonomy" id="525904"/>
    <lineage>
        <taxon>Bacteria</taxon>
        <taxon>Bacillati</taxon>
        <taxon>Chloroflexota</taxon>
        <taxon>Chloroflexia</taxon>
        <taxon>Candidatus Thermobaculales</taxon>
        <taxon>Candidatus Thermobaculaceae</taxon>
        <taxon>Thermobaculum</taxon>
    </lineage>
</organism>
<dbReference type="GO" id="GO:0009253">
    <property type="term" value="P:peptidoglycan catabolic process"/>
    <property type="evidence" value="ECO:0007669"/>
    <property type="project" value="InterPro"/>
</dbReference>
<proteinExistence type="inferred from homology"/>
<evidence type="ECO:0000313" key="5">
    <source>
        <dbReference type="Proteomes" id="UP000000323"/>
    </source>
</evidence>
<feature type="domain" description="SH3b" evidence="3">
    <location>
        <begin position="497"/>
        <end position="560"/>
    </location>
</feature>
<dbReference type="STRING" id="525904.Tter_0009"/>